<gene>
    <name evidence="1" type="ordered locus">TREPR_3173</name>
</gene>
<protein>
    <submittedName>
        <fullName evidence="1">Putative lipoprotein</fullName>
    </submittedName>
</protein>
<name>F5YLQ7_TREPZ</name>
<dbReference type="RefSeq" id="WP_015707091.1">
    <property type="nucleotide sequence ID" value="NC_015578.1"/>
</dbReference>
<proteinExistence type="predicted"/>
<dbReference type="KEGG" id="tpi:TREPR_3173"/>
<dbReference type="HOGENOM" id="CLU_639248_0_0_12"/>
<accession>F5YLQ7</accession>
<keyword evidence="2" id="KW-1185">Reference proteome</keyword>
<sequence length="428" mass="47709">MSCLKNKSPGLFTAALALSALLSVSCEQPETDILALVDQKVWEANAPRIQVSYEVDSDKGLTIPSVSSEAKQRLPFTVSYTPINQEWAFAQWTAYHDSTPLTSGDIYFENSSNTVTQVIILTDKYDRITLKPQLEERLRVWDWRPNGGTDTPLVKNTSIVVRFTQNIAGESFIIRNEQGRLQYDENYEPVYRAAGEFRNITILGSSYGNEPVNFARYFNDPVIQGDTLRLEPNPLDAIPSYSYITVILGQGINSSGTQVTLSAPFLFQYAVSNKFDDEGPHILFFGVSGDDGETLSFAAVGEEDAPVGDFTLHPGVPLYFMVSANDTISGMNIGQIRITEIAEGVSYPPQAHWYTGDYNDPLRQNLIKNAEKIYDSSGTNKLEGIHIFSYTPLARTETYDYTGPMELQVDVLDPQGNSTTRSYPVYRE</sequence>
<keyword evidence="1" id="KW-0449">Lipoprotein</keyword>
<reference evidence="1 2" key="2">
    <citation type="journal article" date="2011" name="ISME J.">
        <title>RNA-seq reveals cooperative metabolic interactions between two termite-gut spirochete species in co-culture.</title>
        <authorList>
            <person name="Rosenthal A.Z."/>
            <person name="Matson E.G."/>
            <person name="Eldar A."/>
            <person name="Leadbetter J.R."/>
        </authorList>
    </citation>
    <scope>NUCLEOTIDE SEQUENCE [LARGE SCALE GENOMIC DNA]</scope>
    <source>
        <strain evidence="2">ATCC BAA-887 / DSM 12427 / ZAS-2</strain>
    </source>
</reference>
<dbReference type="Proteomes" id="UP000009223">
    <property type="component" value="Chromosome"/>
</dbReference>
<organism evidence="1 2">
    <name type="scientific">Treponema primitia (strain ATCC BAA-887 / DSM 12427 / ZAS-2)</name>
    <dbReference type="NCBI Taxonomy" id="545694"/>
    <lineage>
        <taxon>Bacteria</taxon>
        <taxon>Pseudomonadati</taxon>
        <taxon>Spirochaetota</taxon>
        <taxon>Spirochaetia</taxon>
        <taxon>Spirochaetales</taxon>
        <taxon>Treponemataceae</taxon>
        <taxon>Treponema</taxon>
    </lineage>
</organism>
<reference evidence="2" key="1">
    <citation type="submission" date="2009-12" db="EMBL/GenBank/DDBJ databases">
        <title>Complete sequence of Treponema primitia strain ZAS-2.</title>
        <authorList>
            <person name="Tetu S.G."/>
            <person name="Matson E."/>
            <person name="Ren Q."/>
            <person name="Seshadri R."/>
            <person name="Elbourne L."/>
            <person name="Hassan K.A."/>
            <person name="Durkin A."/>
            <person name="Radune D."/>
            <person name="Mohamoud Y."/>
            <person name="Shay R."/>
            <person name="Jin S."/>
            <person name="Zhang X."/>
            <person name="Lucey K."/>
            <person name="Ballor N.R."/>
            <person name="Ottesen E."/>
            <person name="Rosenthal R."/>
            <person name="Allen A."/>
            <person name="Leadbetter J.R."/>
            <person name="Paulsen I.T."/>
        </authorList>
    </citation>
    <scope>NUCLEOTIDE SEQUENCE [LARGE SCALE GENOMIC DNA]</scope>
    <source>
        <strain evidence="2">ATCC BAA-887 / DSM 12427 / ZAS-2</strain>
    </source>
</reference>
<dbReference type="STRING" id="545694.TREPR_3173"/>
<evidence type="ECO:0000313" key="1">
    <source>
        <dbReference type="EMBL" id="AEF85139.1"/>
    </source>
</evidence>
<dbReference type="EMBL" id="CP001843">
    <property type="protein sequence ID" value="AEF85139.1"/>
    <property type="molecule type" value="Genomic_DNA"/>
</dbReference>
<dbReference type="PROSITE" id="PS51257">
    <property type="entry name" value="PROKAR_LIPOPROTEIN"/>
    <property type="match status" value="1"/>
</dbReference>
<evidence type="ECO:0000313" key="2">
    <source>
        <dbReference type="Proteomes" id="UP000009223"/>
    </source>
</evidence>
<dbReference type="AlphaFoldDB" id="F5YLQ7"/>